<evidence type="ECO:0008006" key="5">
    <source>
        <dbReference type="Google" id="ProtNLM"/>
    </source>
</evidence>
<feature type="transmembrane region" description="Helical" evidence="2">
    <location>
        <begin position="183"/>
        <end position="203"/>
    </location>
</feature>
<evidence type="ECO:0000256" key="1">
    <source>
        <dbReference type="SAM" id="MobiDB-lite"/>
    </source>
</evidence>
<feature type="transmembrane region" description="Helical" evidence="2">
    <location>
        <begin position="85"/>
        <end position="105"/>
    </location>
</feature>
<feature type="transmembrane region" description="Helical" evidence="2">
    <location>
        <begin position="35"/>
        <end position="53"/>
    </location>
</feature>
<comment type="caution">
    <text evidence="3">The sequence shown here is derived from an EMBL/GenBank/DDBJ whole genome shotgun (WGS) entry which is preliminary data.</text>
</comment>
<keyword evidence="4" id="KW-1185">Reference proteome</keyword>
<dbReference type="RefSeq" id="WP_084232680.1">
    <property type="nucleotide sequence ID" value="NZ_FWXE01000011.1"/>
</dbReference>
<feature type="transmembrane region" description="Helical" evidence="2">
    <location>
        <begin position="143"/>
        <end position="162"/>
    </location>
</feature>
<evidence type="ECO:0000313" key="4">
    <source>
        <dbReference type="Proteomes" id="UP000217033"/>
    </source>
</evidence>
<keyword evidence="2" id="KW-0472">Membrane</keyword>
<keyword evidence="2" id="KW-1133">Transmembrane helix</keyword>
<gene>
    <name evidence="3" type="ORF">CJF60_00030</name>
</gene>
<sequence length="521" mass="61033">MKSKSKKTSKFEKFDFKSSLIRLIPRTKFELSTKLIKYSLVILFFIFTLVTLFELSNIFFNAETIGITNILKSTNDVVQYQNISYIVRSTTLTIAFLTLILSNYQSVDKFNKKLYQVWLWSMSNLIAAIAIMFVFFFYKEISIYVSFSLSFFLLVNLFWSFLHFMIVERKYLQASPVNKNKLIMIYISYAAKLISLIIFYVLFSRLIWGSNVGENVFSNNAIITFFDELFIYISEWYNVIYVLLIVTGLFILLIAVNLHNIFYFKESSLINNYWKFLLVFSATASLAMFIWFSTLAFGNFPTVVAIFANIEQEYSVLYLALAIDFIILLFFVMVKILRIKIFEGNIYGNIFMQFMIFIIWTVALIITSLNRNFDDENYKVFWLGMTTNLLIILINFIDFRKAKIVDKRNYFALASQMILLFIVASVMGYRIYLRNRNNYIDTDSDFISLLVKFEIALSVLSTVIILILFANYSQLASKIAIRIDRKIAKEEKVLNKNKTRFKSKNKASEKQIINAPKSRIK</sequence>
<reference evidence="3" key="1">
    <citation type="submission" date="2017-08" db="EMBL/GenBank/DDBJ databases">
        <authorList>
            <person name="Alvarez-Ponce D."/>
            <person name="Weitzman C.L."/>
            <person name="Tillett R.L."/>
            <person name="Sandmeier F.C."/>
            <person name="Tracy C.R."/>
        </authorList>
    </citation>
    <scope>NUCLEOTIDE SEQUENCE [LARGE SCALE GENOMIC DNA]</scope>
    <source>
        <strain evidence="3">PS6</strain>
    </source>
</reference>
<accession>A0ABX4H5A2</accession>
<feature type="transmembrane region" description="Helical" evidence="2">
    <location>
        <begin position="276"/>
        <end position="296"/>
    </location>
</feature>
<proteinExistence type="predicted"/>
<feature type="transmembrane region" description="Helical" evidence="2">
    <location>
        <begin position="346"/>
        <end position="368"/>
    </location>
</feature>
<feature type="transmembrane region" description="Helical" evidence="2">
    <location>
        <begin position="316"/>
        <end position="334"/>
    </location>
</feature>
<feature type="transmembrane region" description="Helical" evidence="2">
    <location>
        <begin position="410"/>
        <end position="433"/>
    </location>
</feature>
<feature type="transmembrane region" description="Helical" evidence="2">
    <location>
        <begin position="380"/>
        <end position="398"/>
    </location>
</feature>
<dbReference type="Proteomes" id="UP000217033">
    <property type="component" value="Unassembled WGS sequence"/>
</dbReference>
<feature type="transmembrane region" description="Helical" evidence="2">
    <location>
        <begin position="117"/>
        <end position="137"/>
    </location>
</feature>
<organism evidence="3 4">
    <name type="scientific">Mycoplasmopsis agassizii</name>
    <dbReference type="NCBI Taxonomy" id="33922"/>
    <lineage>
        <taxon>Bacteria</taxon>
        <taxon>Bacillati</taxon>
        <taxon>Mycoplasmatota</taxon>
        <taxon>Mycoplasmoidales</taxon>
        <taxon>Metamycoplasmataceae</taxon>
        <taxon>Mycoplasmopsis</taxon>
    </lineage>
</organism>
<evidence type="ECO:0000256" key="2">
    <source>
        <dbReference type="SAM" id="Phobius"/>
    </source>
</evidence>
<protein>
    <recommendedName>
        <fullName evidence="5">Transmembrane protein</fullName>
    </recommendedName>
</protein>
<name>A0ABX4H5A2_9BACT</name>
<feature type="transmembrane region" description="Helical" evidence="2">
    <location>
        <begin position="239"/>
        <end position="264"/>
    </location>
</feature>
<evidence type="ECO:0000313" key="3">
    <source>
        <dbReference type="EMBL" id="PAF55065.1"/>
    </source>
</evidence>
<dbReference type="EMBL" id="NQMN01000001">
    <property type="protein sequence ID" value="PAF55065.1"/>
    <property type="molecule type" value="Genomic_DNA"/>
</dbReference>
<keyword evidence="2" id="KW-0812">Transmembrane</keyword>
<feature type="region of interest" description="Disordered" evidence="1">
    <location>
        <begin position="500"/>
        <end position="521"/>
    </location>
</feature>
<dbReference type="NCBIfam" id="NF045937">
    <property type="entry name" value="MSC_0624_12TM"/>
    <property type="match status" value="1"/>
</dbReference>
<feature type="transmembrane region" description="Helical" evidence="2">
    <location>
        <begin position="453"/>
        <end position="472"/>
    </location>
</feature>